<feature type="domain" description="SNARE-complex protein Syntaxin-18 N-terminal" evidence="16">
    <location>
        <begin position="6"/>
        <end position="90"/>
    </location>
</feature>
<evidence type="ECO:0000259" key="16">
    <source>
        <dbReference type="Pfam" id="PF10496"/>
    </source>
</evidence>
<comment type="function">
    <text evidence="1">Syntaxin that may be involved in targeting and fusion of Golgi-derived retrograde transport vesicles with the ER.</text>
</comment>
<proteinExistence type="inferred from homology"/>
<evidence type="ECO:0000256" key="3">
    <source>
        <dbReference type="ARBA" id="ARBA00009063"/>
    </source>
</evidence>
<dbReference type="InterPro" id="IPR019529">
    <property type="entry name" value="Syntaxin-18_N"/>
</dbReference>
<evidence type="ECO:0000256" key="11">
    <source>
        <dbReference type="ARBA" id="ARBA00023054"/>
    </source>
</evidence>
<evidence type="ECO:0000256" key="12">
    <source>
        <dbReference type="ARBA" id="ARBA00023136"/>
    </source>
</evidence>
<keyword evidence="6 15" id="KW-0812">Transmembrane</keyword>
<accession>A0A7I8WAF3</accession>
<protein>
    <recommendedName>
        <fullName evidence="4">Syntaxin-18</fullName>
    </recommendedName>
</protein>
<comment type="caution">
    <text evidence="17">The sequence shown here is derived from an EMBL/GenBank/DDBJ whole genome shotgun (WGS) entry which is preliminary data.</text>
</comment>
<comment type="subcellular location">
    <subcellularLocation>
        <location evidence="13">Endomembrane system</location>
        <topology evidence="13">Single-pass type IV membrane protein</topology>
    </subcellularLocation>
    <subcellularLocation>
        <location evidence="2">Endoplasmic reticulum membrane</location>
        <topology evidence="2">Single-pass membrane protein</topology>
    </subcellularLocation>
</comment>
<feature type="region of interest" description="Disordered" evidence="14">
    <location>
        <begin position="159"/>
        <end position="199"/>
    </location>
</feature>
<reference evidence="17 18" key="1">
    <citation type="submission" date="2020-08" db="EMBL/GenBank/DDBJ databases">
        <authorList>
            <person name="Hejnol A."/>
        </authorList>
    </citation>
    <scope>NUCLEOTIDE SEQUENCE [LARGE SCALE GENOMIC DNA]</scope>
</reference>
<dbReference type="Gene3D" id="1.20.5.110">
    <property type="match status" value="1"/>
</dbReference>
<dbReference type="GO" id="GO:0005789">
    <property type="term" value="C:endoplasmic reticulum membrane"/>
    <property type="evidence" value="ECO:0007669"/>
    <property type="project" value="UniProtKB-SubCell"/>
</dbReference>
<feature type="transmembrane region" description="Helical" evidence="15">
    <location>
        <begin position="302"/>
        <end position="323"/>
    </location>
</feature>
<gene>
    <name evidence="17" type="ORF">DGYR_LOCUS12547</name>
</gene>
<evidence type="ECO:0000256" key="10">
    <source>
        <dbReference type="ARBA" id="ARBA00022989"/>
    </source>
</evidence>
<evidence type="ECO:0000313" key="17">
    <source>
        <dbReference type="EMBL" id="CAD5125109.1"/>
    </source>
</evidence>
<dbReference type="EMBL" id="CAJFCJ010000025">
    <property type="protein sequence ID" value="CAD5125109.1"/>
    <property type="molecule type" value="Genomic_DNA"/>
</dbReference>
<dbReference type="Pfam" id="PF10496">
    <property type="entry name" value="Syntaxin-18_N"/>
    <property type="match status" value="1"/>
</dbReference>
<dbReference type="PANTHER" id="PTHR15959">
    <property type="entry name" value="SYNTAXIN-18"/>
    <property type="match status" value="1"/>
</dbReference>
<evidence type="ECO:0000256" key="5">
    <source>
        <dbReference type="ARBA" id="ARBA00022448"/>
    </source>
</evidence>
<evidence type="ECO:0000256" key="14">
    <source>
        <dbReference type="SAM" id="MobiDB-lite"/>
    </source>
</evidence>
<dbReference type="AlphaFoldDB" id="A0A7I8WAF3"/>
<sequence length="325" mass="37393">MIPVKDLTSLFEATVKTVKTRRKLNSEGDKTNIFPRKKQLSEFSIKAKSVVKGISELQNFLQSHREDYTAAGNLLKETSCKMTEEERNQIDLDAQKYIITCKETIKTLETYVEKMVVSDQAKEHYTAVIEIIEEYLKSVCNMYSSQRAVRLKKMIDKKQVSRLKPSQPRIKSSPPYINKGEGKNVEKPDENLTNKKSDKNNQIKNTRSFLLDDDDILAPDEEDLLKQENVHLLQDMNSLGEEVKNIEGQVVEISRLQAIFTEKILEQEQIVNHTSDNVIGSSENIKDANDEIRQAMKNNAGLRVWILFFLIVSAFSLLFLDWYNP</sequence>
<keyword evidence="11" id="KW-0175">Coiled coil</keyword>
<keyword evidence="7" id="KW-0256">Endoplasmic reticulum</keyword>
<evidence type="ECO:0000256" key="6">
    <source>
        <dbReference type="ARBA" id="ARBA00022692"/>
    </source>
</evidence>
<dbReference type="GO" id="GO:0006890">
    <property type="term" value="P:retrograde vesicle-mediated transport, Golgi to endoplasmic reticulum"/>
    <property type="evidence" value="ECO:0007669"/>
    <property type="project" value="TreeGrafter"/>
</dbReference>
<evidence type="ECO:0000256" key="4">
    <source>
        <dbReference type="ARBA" id="ARBA00019409"/>
    </source>
</evidence>
<dbReference type="GO" id="GO:0015031">
    <property type="term" value="P:protein transport"/>
    <property type="evidence" value="ECO:0007669"/>
    <property type="project" value="UniProtKB-KW"/>
</dbReference>
<keyword evidence="10 15" id="KW-1133">Transmembrane helix</keyword>
<dbReference type="SUPFAM" id="SSF58038">
    <property type="entry name" value="SNARE fusion complex"/>
    <property type="match status" value="1"/>
</dbReference>
<evidence type="ECO:0000256" key="9">
    <source>
        <dbReference type="ARBA" id="ARBA00022927"/>
    </source>
</evidence>
<evidence type="ECO:0000256" key="2">
    <source>
        <dbReference type="ARBA" id="ARBA00004389"/>
    </source>
</evidence>
<comment type="similarity">
    <text evidence="3">Belongs to the syntaxin family.</text>
</comment>
<evidence type="ECO:0000256" key="1">
    <source>
        <dbReference type="ARBA" id="ARBA00003746"/>
    </source>
</evidence>
<dbReference type="Proteomes" id="UP000549394">
    <property type="component" value="Unassembled WGS sequence"/>
</dbReference>
<keyword evidence="9" id="KW-0653">Protein transport</keyword>
<evidence type="ECO:0000256" key="8">
    <source>
        <dbReference type="ARBA" id="ARBA00022892"/>
    </source>
</evidence>
<organism evidence="17 18">
    <name type="scientific">Dimorphilus gyrociliatus</name>
    <dbReference type="NCBI Taxonomy" id="2664684"/>
    <lineage>
        <taxon>Eukaryota</taxon>
        <taxon>Metazoa</taxon>
        <taxon>Spiralia</taxon>
        <taxon>Lophotrochozoa</taxon>
        <taxon>Annelida</taxon>
        <taxon>Polychaeta</taxon>
        <taxon>Polychaeta incertae sedis</taxon>
        <taxon>Dinophilidae</taxon>
        <taxon>Dimorphilus</taxon>
    </lineage>
</organism>
<keyword evidence="5" id="KW-0813">Transport</keyword>
<feature type="compositionally biased region" description="Basic and acidic residues" evidence="14">
    <location>
        <begin position="180"/>
        <end position="199"/>
    </location>
</feature>
<dbReference type="PANTHER" id="PTHR15959:SF0">
    <property type="entry name" value="SYNTAXIN-18"/>
    <property type="match status" value="1"/>
</dbReference>
<evidence type="ECO:0000256" key="15">
    <source>
        <dbReference type="SAM" id="Phobius"/>
    </source>
</evidence>
<evidence type="ECO:0000313" key="18">
    <source>
        <dbReference type="Proteomes" id="UP000549394"/>
    </source>
</evidence>
<keyword evidence="18" id="KW-1185">Reference proteome</keyword>
<name>A0A7I8WAF3_9ANNE</name>
<dbReference type="FunFam" id="1.20.5.110:FF:000015">
    <property type="entry name" value="Syntaxin-18, putative"/>
    <property type="match status" value="1"/>
</dbReference>
<dbReference type="GO" id="GO:0031201">
    <property type="term" value="C:SNARE complex"/>
    <property type="evidence" value="ECO:0007669"/>
    <property type="project" value="TreeGrafter"/>
</dbReference>
<keyword evidence="12 15" id="KW-0472">Membrane</keyword>
<keyword evidence="8" id="KW-0931">ER-Golgi transport</keyword>
<dbReference type="OrthoDB" id="342981at2759"/>
<evidence type="ECO:0000256" key="7">
    <source>
        <dbReference type="ARBA" id="ARBA00022824"/>
    </source>
</evidence>
<evidence type="ECO:0000256" key="13">
    <source>
        <dbReference type="ARBA" id="ARBA00046280"/>
    </source>
</evidence>